<dbReference type="EMBL" id="JBHMCG010000115">
    <property type="protein sequence ID" value="MFB9575869.1"/>
    <property type="molecule type" value="Genomic_DNA"/>
</dbReference>
<evidence type="ECO:0000259" key="5">
    <source>
        <dbReference type="PROSITE" id="PS50977"/>
    </source>
</evidence>
<evidence type="ECO:0000256" key="1">
    <source>
        <dbReference type="ARBA" id="ARBA00023015"/>
    </source>
</evidence>
<evidence type="ECO:0000256" key="4">
    <source>
        <dbReference type="PROSITE-ProRule" id="PRU00335"/>
    </source>
</evidence>
<dbReference type="SUPFAM" id="SSF46689">
    <property type="entry name" value="Homeodomain-like"/>
    <property type="match status" value="1"/>
</dbReference>
<proteinExistence type="predicted"/>
<feature type="domain" description="HTH tetR-type" evidence="5">
    <location>
        <begin position="26"/>
        <end position="86"/>
    </location>
</feature>
<sequence>MTDDPTNLVRLLWGPGPQPRRGPKPALTLDGIARTGTEIADAEGLGAVSMQRVAEQLGKTKMSLYRYLPGKAELIAVMVETALDDAPEGGEGDWRARLTAWSYGLGEMLRRHPWLLEATVGPRLMGPKELGWMERALSALDGTGLTGAERMDAVVLLTSHVRGIALQSRAAAPSSAPEAQLLAALGTVLRDHGADYPHLAAATASSVRSGAQGQDQALEFGLDRILDGLEVLITGRTRS</sequence>
<evidence type="ECO:0000313" key="7">
    <source>
        <dbReference type="Proteomes" id="UP001589710"/>
    </source>
</evidence>
<accession>A0ABV5RDE5</accession>
<dbReference type="InterPro" id="IPR004111">
    <property type="entry name" value="Repressor_TetR_C"/>
</dbReference>
<dbReference type="PROSITE" id="PS50977">
    <property type="entry name" value="HTH_TETR_2"/>
    <property type="match status" value="1"/>
</dbReference>
<keyword evidence="2 4" id="KW-0238">DNA-binding</keyword>
<dbReference type="Gene3D" id="1.10.10.60">
    <property type="entry name" value="Homeodomain-like"/>
    <property type="match status" value="1"/>
</dbReference>
<dbReference type="SUPFAM" id="SSF48498">
    <property type="entry name" value="Tetracyclin repressor-like, C-terminal domain"/>
    <property type="match status" value="1"/>
</dbReference>
<evidence type="ECO:0000256" key="3">
    <source>
        <dbReference type="ARBA" id="ARBA00023163"/>
    </source>
</evidence>
<dbReference type="Gene3D" id="1.10.357.10">
    <property type="entry name" value="Tetracycline Repressor, domain 2"/>
    <property type="match status" value="1"/>
</dbReference>
<dbReference type="InterPro" id="IPR001647">
    <property type="entry name" value="HTH_TetR"/>
</dbReference>
<comment type="caution">
    <text evidence="6">The sequence shown here is derived from an EMBL/GenBank/DDBJ whole genome shotgun (WGS) entry which is preliminary data.</text>
</comment>
<feature type="DNA-binding region" description="H-T-H motif" evidence="4">
    <location>
        <begin position="49"/>
        <end position="68"/>
    </location>
</feature>
<reference evidence="6 7" key="1">
    <citation type="submission" date="2024-09" db="EMBL/GenBank/DDBJ databases">
        <authorList>
            <person name="Sun Q."/>
            <person name="Mori K."/>
        </authorList>
    </citation>
    <scope>NUCLEOTIDE SEQUENCE [LARGE SCALE GENOMIC DNA]</scope>
    <source>
        <strain evidence="6 7">JCM 3331</strain>
    </source>
</reference>
<dbReference type="InterPro" id="IPR036271">
    <property type="entry name" value="Tet_transcr_reg_TetR-rel_C_sf"/>
</dbReference>
<dbReference type="RefSeq" id="WP_345513916.1">
    <property type="nucleotide sequence ID" value="NZ_BAAAXD010000027.1"/>
</dbReference>
<keyword evidence="1" id="KW-0805">Transcription regulation</keyword>
<keyword evidence="7" id="KW-1185">Reference proteome</keyword>
<gene>
    <name evidence="6" type="ORF">ACFFTL_27195</name>
</gene>
<dbReference type="PANTHER" id="PTHR30055:SF151">
    <property type="entry name" value="TRANSCRIPTIONAL REGULATORY PROTEIN"/>
    <property type="match status" value="1"/>
</dbReference>
<evidence type="ECO:0000256" key="2">
    <source>
        <dbReference type="ARBA" id="ARBA00023125"/>
    </source>
</evidence>
<protein>
    <submittedName>
        <fullName evidence="6">TetR/AcrR family transcriptional regulator</fullName>
    </submittedName>
</protein>
<evidence type="ECO:0000313" key="6">
    <source>
        <dbReference type="EMBL" id="MFB9575869.1"/>
    </source>
</evidence>
<organism evidence="6 7">
    <name type="scientific">Streptomyces yanii</name>
    <dbReference type="NCBI Taxonomy" id="78510"/>
    <lineage>
        <taxon>Bacteria</taxon>
        <taxon>Bacillati</taxon>
        <taxon>Actinomycetota</taxon>
        <taxon>Actinomycetes</taxon>
        <taxon>Kitasatosporales</taxon>
        <taxon>Streptomycetaceae</taxon>
        <taxon>Streptomyces</taxon>
    </lineage>
</organism>
<dbReference type="PANTHER" id="PTHR30055">
    <property type="entry name" value="HTH-TYPE TRANSCRIPTIONAL REGULATOR RUTR"/>
    <property type="match status" value="1"/>
</dbReference>
<dbReference type="InterPro" id="IPR009057">
    <property type="entry name" value="Homeodomain-like_sf"/>
</dbReference>
<dbReference type="Proteomes" id="UP001589710">
    <property type="component" value="Unassembled WGS sequence"/>
</dbReference>
<dbReference type="InterPro" id="IPR050109">
    <property type="entry name" value="HTH-type_TetR-like_transc_reg"/>
</dbReference>
<name>A0ABV5RDE5_9ACTN</name>
<dbReference type="Pfam" id="PF00440">
    <property type="entry name" value="TetR_N"/>
    <property type="match status" value="1"/>
</dbReference>
<dbReference type="Pfam" id="PF02909">
    <property type="entry name" value="TetR_C_1"/>
    <property type="match status" value="1"/>
</dbReference>
<keyword evidence="3" id="KW-0804">Transcription</keyword>